<dbReference type="InterPro" id="IPR055163">
    <property type="entry name" value="ALK/LTK-like_GRD"/>
</dbReference>
<feature type="repeat" description="Cys-rich GLG1" evidence="17">
    <location>
        <begin position="2091"/>
        <end position="2151"/>
    </location>
</feature>
<evidence type="ECO:0000256" key="13">
    <source>
        <dbReference type="ARBA" id="ARBA00023137"/>
    </source>
</evidence>
<organism evidence="21 22">
    <name type="scientific">Macrostomum lignano</name>
    <dbReference type="NCBI Taxonomy" id="282301"/>
    <lineage>
        <taxon>Eukaryota</taxon>
        <taxon>Metazoa</taxon>
        <taxon>Spiralia</taxon>
        <taxon>Lophotrochozoa</taxon>
        <taxon>Platyhelminthes</taxon>
        <taxon>Rhabditophora</taxon>
        <taxon>Macrostomorpha</taxon>
        <taxon>Macrostomida</taxon>
        <taxon>Macrostomidae</taxon>
        <taxon>Macrostomum</taxon>
    </lineage>
</organism>
<evidence type="ECO:0000256" key="10">
    <source>
        <dbReference type="ARBA" id="ARBA00022840"/>
    </source>
</evidence>
<evidence type="ECO:0000259" key="20">
    <source>
        <dbReference type="Pfam" id="PF12810"/>
    </source>
</evidence>
<feature type="compositionally biased region" description="Low complexity" evidence="18">
    <location>
        <begin position="1382"/>
        <end position="1394"/>
    </location>
</feature>
<feature type="compositionally biased region" description="Low complexity" evidence="18">
    <location>
        <begin position="1421"/>
        <end position="1438"/>
    </location>
</feature>
<feature type="region of interest" description="Disordered" evidence="18">
    <location>
        <begin position="1292"/>
        <end position="1780"/>
    </location>
</feature>
<dbReference type="InterPro" id="IPR039728">
    <property type="entry name" value="GLG1"/>
</dbReference>
<evidence type="ECO:0000256" key="19">
    <source>
        <dbReference type="SAM" id="Phobius"/>
    </source>
</evidence>
<keyword evidence="7" id="KW-0677">Repeat</keyword>
<evidence type="ECO:0000256" key="8">
    <source>
        <dbReference type="ARBA" id="ARBA00022741"/>
    </source>
</evidence>
<keyword evidence="8" id="KW-0547">Nucleotide-binding</keyword>
<keyword evidence="16" id="KW-0325">Glycoprotein</keyword>
<evidence type="ECO:0000256" key="17">
    <source>
        <dbReference type="PROSITE-ProRule" id="PRU00622"/>
    </source>
</evidence>
<feature type="compositionally biased region" description="Basic and acidic residues" evidence="18">
    <location>
        <begin position="1575"/>
        <end position="1595"/>
    </location>
</feature>
<dbReference type="PROSITE" id="PS51289">
    <property type="entry name" value="GLG1_C_RICH"/>
    <property type="match status" value="1"/>
</dbReference>
<feature type="compositionally biased region" description="Polar residues" evidence="18">
    <location>
        <begin position="322"/>
        <end position="340"/>
    </location>
</feature>
<evidence type="ECO:0000256" key="16">
    <source>
        <dbReference type="ARBA" id="ARBA00023180"/>
    </source>
</evidence>
<comment type="subcellular location">
    <subcellularLocation>
        <location evidence="1">Cell membrane</location>
        <topology evidence="1">Single-pass type I membrane protein</topology>
    </subcellularLocation>
</comment>
<dbReference type="Pfam" id="PF12810">
    <property type="entry name" value="ALK_LTK_GRD"/>
    <property type="match status" value="1"/>
</dbReference>
<evidence type="ECO:0000256" key="9">
    <source>
        <dbReference type="ARBA" id="ARBA00022777"/>
    </source>
</evidence>
<dbReference type="GO" id="GO:0005524">
    <property type="term" value="F:ATP binding"/>
    <property type="evidence" value="ECO:0007669"/>
    <property type="project" value="UniProtKB-KW"/>
</dbReference>
<evidence type="ECO:0000313" key="22">
    <source>
        <dbReference type="WBParaSite" id="maker-uti_cns_0000726-snap-gene-0.4-mRNA-1"/>
    </source>
</evidence>
<keyword evidence="9" id="KW-0418">Kinase</keyword>
<evidence type="ECO:0000313" key="21">
    <source>
        <dbReference type="Proteomes" id="UP000095280"/>
    </source>
</evidence>
<feature type="compositionally biased region" description="Gly residues" evidence="18">
    <location>
        <begin position="893"/>
        <end position="914"/>
    </location>
</feature>
<feature type="compositionally biased region" description="Polar residues" evidence="18">
    <location>
        <begin position="1401"/>
        <end position="1412"/>
    </location>
</feature>
<feature type="compositionally biased region" description="Polar residues" evidence="18">
    <location>
        <begin position="1737"/>
        <end position="1747"/>
    </location>
</feature>
<dbReference type="PANTHER" id="PTHR11884:SF1">
    <property type="entry name" value="GOLGI APPARATUS PROTEIN 1"/>
    <property type="match status" value="1"/>
</dbReference>
<dbReference type="GO" id="GO:0000139">
    <property type="term" value="C:Golgi membrane"/>
    <property type="evidence" value="ECO:0007669"/>
    <property type="project" value="InterPro"/>
</dbReference>
<feature type="region of interest" description="Disordered" evidence="18">
    <location>
        <begin position="317"/>
        <end position="351"/>
    </location>
</feature>
<keyword evidence="13" id="KW-0829">Tyrosine-protein kinase</keyword>
<dbReference type="GO" id="GO:0004714">
    <property type="term" value="F:transmembrane receptor protein tyrosine kinase activity"/>
    <property type="evidence" value="ECO:0007669"/>
    <property type="project" value="UniProtKB-EC"/>
</dbReference>
<keyword evidence="5 19" id="KW-0812">Transmembrane</keyword>
<feature type="compositionally biased region" description="Basic and acidic residues" evidence="18">
    <location>
        <begin position="873"/>
        <end position="891"/>
    </location>
</feature>
<evidence type="ECO:0000256" key="11">
    <source>
        <dbReference type="ARBA" id="ARBA00022989"/>
    </source>
</evidence>
<dbReference type="GO" id="GO:0017134">
    <property type="term" value="F:fibroblast growth factor binding"/>
    <property type="evidence" value="ECO:0007669"/>
    <property type="project" value="TreeGrafter"/>
</dbReference>
<dbReference type="GO" id="GO:0005886">
    <property type="term" value="C:plasma membrane"/>
    <property type="evidence" value="ECO:0007669"/>
    <property type="project" value="UniProtKB-SubCell"/>
</dbReference>
<dbReference type="PANTHER" id="PTHR11884">
    <property type="entry name" value="SELECTIN LIGAND RELATED"/>
    <property type="match status" value="1"/>
</dbReference>
<keyword evidence="11 19" id="KW-1133">Transmembrane helix</keyword>
<feature type="region of interest" description="Disordered" evidence="18">
    <location>
        <begin position="491"/>
        <end position="516"/>
    </location>
</feature>
<proteinExistence type="predicted"/>
<evidence type="ECO:0000256" key="7">
    <source>
        <dbReference type="ARBA" id="ARBA00022737"/>
    </source>
</evidence>
<sequence>LNCEYAAGTDSEDEIDSREEGKCRRHRLRRRDRQPELKCEYAAGTDSEDEIDSREEGKCRRHRLRRRDRQPELKCTRMEKSIAVDKIVLICLMIAGGVALVAADTVAFYRNATVEVSELVTSCLVNETGVSSALVCVARCRIKRCDAASLSVSGGCQLLLLNGSDASTCKKTHRLLGAAEGSRVWKAPDFEQRLLELLRPVVARTFVKSSTGRAGSVQTAVILVSACYRFEARGAAGGSTNQGYSPMFSGGWGARKAGNFHLAAGTELSVVVGQAGGQGRELDNDAGGGGGGGTFVYQTASSTLLLAAGGGGGGSDLRNGVAGQSGTSGSNTVSPRSNSMGYGGSNGQPGFTDVAETPSGDNHGGPGAGWRGKAAMTRRDNNCGEQGCSRADGWTGGCGGIGGGDGGFGGGGGGTSAEGAGGGGGGYSGGGAGIMEDTAGGGGGSFCAGVSCSGSSGGNAGSQHGSALHDQQQFLLHQLWAVRLGADDEARHSESRMTRQDATGLQDRANAPSNADNTASVVSLLRTGAPDFTELQSKLPGVRSERLTAGGVALVAADTVAFYRNATVEVSELVTSCLVNETGVSSALVCVARCRIKRCDAASLSVSGGCQLLLLNGSDASTCKKTHRLLGAAEGSRVWKAPDFEQRLLELLRPVVARTFVNSSTGRLGTVQTAVIPVSACYRIEAKGAAGGSTNPGYSPDFSGGWGGLKAGNFQLEAGAELSVVVGQAGGQGLELDNDASGGGGGGTFVYRTGTSTLLLAAGGGGGAADDRNEYRVSEFDIENVGIIVAEESKELKNLSCSQLLLRSCQSPEPSVRSLNRRVTGQSGTSGSNTVSPESDSMGYGGSNGQPGFTDVAETPRQPRWPRRRLARQGRDDSRDNNCGEQGRSRGDGWTGGRGGSGGGDGGFGGGGGGASAEGAGGGGGGYSGGGAGIMEDTAGGGGGSYCAGVSCSGSSGGNAGSQHGSHRANDSKVWMETLPDGAEWELRLSPAYWLLGQRRDTKTDRRIRHVSIRNEITGQARARHRGEGSCRLRTAEMKKRKLKTAPGGRQPQDGDAVAGAAYKQVHGSRAGRNVGHSSVSQNIADTRRFRRSVVSAAGLAGLQQPHDARVRLRPVDKLFDRQPAVQVAVHLAEDFVRPLLRRQLVLRRTPESRSIVPVPVKGAEDVRGESGGVAVRKEAGVDALELRPGELTARAVLEEAAVPALQLGLGELRLLREVAELTRAQLRGLDAHGLAALKRVKKRSAVPRRSEITEQHSMEEQAEAMAEAVLQEAQSEAAEQFESFLQGDNQVENVPDRASPQPQDPPTAFGGKKKVRKRNSRVSFEFPSAQPEDNSAEADSPKLQEMKNGKKTREDKSKIDYESQESQDSWKAEEMENISGKAADAAASESAPAKPEEQNTDAQTPDVSSTAADVEETAEPADYQDAAAASELNADAATTETGSENQCHSPTNELRSEAQGAAEPGGAPTRLPIICEPELDTAEEDHAASDEEAKSDDEGRNDGEAESDDEGRSDGEAKFDEGKSDGEAKSDDEGRSDEEAADRPIGHENEEKRADSSNKAIERKAGEHAGYNDQENREAEDAYESIQRDGRDAAGDEEQAIDEDTTERNNQECEQEQTTSKPEHDSGNGDTYKANQDPETEIPSGKIDNDIEEAKAAEDSPTQRVESEPNVKESSASQPAPPVSKDRSIKYEELKRKLESLAASEEPTSGATEASDETPDWLNLNSNRRRRGPEATNGQASPTAKQLNKEKMRRSTKYQQQGPTSEENQEAPASGELPLQRLQSEEEAKTAMMQIEAESAADLLDARSSGVDGGESGRRGFFCCFKSCFIRNATKKATRADSRATPVSSIRVNLGMICRLCSWSNMMKPPEPSQGQPDPVDALLAMPQAKVSKRPAQQEATAAAPTFLPPLRHRQKSLAVREFLGRSRGSQPLYKQPACRDSVRLHCSQAVRRNNFAVLACLQRSQAVAESLPEACQAAIWQLKFNLTHNEDLRRIKACGREPPRSVLRISCLIEHRANVSERACRSYLRRLEPLVFADYRLVERFIGACKADVVRTGCGRLEPRTNAVSASLPTSQGRTVACLGQKVAVVSHQCRLQLLRLAELQTSDYHNDRPLFYACRDDRERLCGAVSSGGGRVLACLNRQREAARPACQVELARVRGLAALDFAVYRRFADACGADLHRLGCVAPGGEPAGSAAALLCLESSLISKGTTAVTAACQTRMMDVRSDFISDPQLLPGLASGCSRELQRCRADHTAEQGLLHCIMRQLRAARDAQLTDGPGRNSTSVCERAVDRVLRIAMPTRDLRVDPVVMSGCAGEVRLHCSAPGTASVYTCLKSRLAAQPETVSVACSNRLAELVYFENRDFRLNARLFKACRAVAAARCGAGETWWSGARDKAAVVALGATFNCLYGLMIRNETSVACSAQLDKSLRERADRARLDARLFAPCLRDLSRLCLHSKRPGDEFACLQDNLSLLDRTCARVVRQVSERVDSDIELSPDLLFVHSCQPFVRKFCDRVQGQVGLDKTVMSCLIQLKAHPKMDPRCRAGVEHHQLVSLRDYHISRDFASACGDDIRRLCSAAEGADAAGEPSSRRNIDKTVVVRCLATAARDDVLKSRPQRLSRKCQGQLSLELLQRHRLPSLDPRLAKSCELELRTLCPPGKDGGRRLACLRAAAASDATKVSADCRAAIFKQDKVVLNVPVLDARLMASCQRMIARHCSDRVSRPVQLYTCLRSRMHHASFDAGCFAV</sequence>
<keyword evidence="6" id="KW-0732">Signal</keyword>
<evidence type="ECO:0000256" key="18">
    <source>
        <dbReference type="SAM" id="MobiDB-lite"/>
    </source>
</evidence>
<evidence type="ECO:0000256" key="2">
    <source>
        <dbReference type="ARBA" id="ARBA00011902"/>
    </source>
</evidence>
<keyword evidence="10" id="KW-0067">ATP-binding</keyword>
<protein>
    <recommendedName>
        <fullName evidence="2">receptor protein-tyrosine kinase</fullName>
        <ecNumber evidence="2">2.7.10.1</ecNumber>
    </recommendedName>
</protein>
<keyword evidence="21" id="KW-1185">Reference proteome</keyword>
<evidence type="ECO:0000256" key="6">
    <source>
        <dbReference type="ARBA" id="ARBA00022729"/>
    </source>
</evidence>
<feature type="compositionally biased region" description="Polar residues" evidence="18">
    <location>
        <begin position="817"/>
        <end position="839"/>
    </location>
</feature>
<keyword evidence="12 19" id="KW-0472">Membrane</keyword>
<evidence type="ECO:0000256" key="1">
    <source>
        <dbReference type="ARBA" id="ARBA00004251"/>
    </source>
</evidence>
<feature type="region of interest" description="Disordered" evidence="18">
    <location>
        <begin position="1246"/>
        <end position="1279"/>
    </location>
</feature>
<evidence type="ECO:0000256" key="5">
    <source>
        <dbReference type="ARBA" id="ARBA00022692"/>
    </source>
</evidence>
<evidence type="ECO:0000256" key="3">
    <source>
        <dbReference type="ARBA" id="ARBA00022475"/>
    </source>
</evidence>
<keyword evidence="15" id="KW-0675">Receptor</keyword>
<feature type="region of interest" description="Disordered" evidence="18">
    <location>
        <begin position="810"/>
        <end position="914"/>
    </location>
</feature>
<evidence type="ECO:0000256" key="15">
    <source>
        <dbReference type="ARBA" id="ARBA00023170"/>
    </source>
</evidence>
<keyword evidence="3" id="KW-1003">Cell membrane</keyword>
<feature type="compositionally biased region" description="Acidic residues" evidence="18">
    <location>
        <begin position="1596"/>
        <end position="1606"/>
    </location>
</feature>
<feature type="compositionally biased region" description="Basic residues" evidence="18">
    <location>
        <begin position="1312"/>
        <end position="1321"/>
    </location>
</feature>
<feature type="compositionally biased region" description="Basic and acidic residues" evidence="18">
    <location>
        <begin position="1511"/>
        <end position="1568"/>
    </location>
</feature>
<dbReference type="InterPro" id="IPR017873">
    <property type="entry name" value="Cys-rich_GLG1_repeat_euk"/>
</dbReference>
<feature type="compositionally biased region" description="Low complexity" evidence="18">
    <location>
        <begin position="1458"/>
        <end position="1469"/>
    </location>
</feature>
<reference evidence="22" key="1">
    <citation type="submission" date="2016-11" db="UniProtKB">
        <authorList>
            <consortium name="WormBaseParasite"/>
        </authorList>
    </citation>
    <scope>IDENTIFICATION</scope>
</reference>
<dbReference type="EC" id="2.7.10.1" evidence="2"/>
<feature type="compositionally biased region" description="Basic and acidic residues" evidence="18">
    <location>
        <begin position="1685"/>
        <end position="1700"/>
    </location>
</feature>
<feature type="compositionally biased region" description="Low complexity" evidence="18">
    <location>
        <begin position="1264"/>
        <end position="1279"/>
    </location>
</feature>
<feature type="compositionally biased region" description="Polar residues" evidence="18">
    <location>
        <begin position="1439"/>
        <end position="1454"/>
    </location>
</feature>
<feature type="transmembrane region" description="Helical" evidence="19">
    <location>
        <begin position="87"/>
        <end position="109"/>
    </location>
</feature>
<keyword evidence="14" id="KW-1015">Disulfide bond</keyword>
<name>A0A1I8G3I6_9PLAT</name>
<keyword evidence="4" id="KW-0808">Transferase</keyword>
<dbReference type="Proteomes" id="UP000095280">
    <property type="component" value="Unplaced"/>
</dbReference>
<dbReference type="WBParaSite" id="maker-uti_cns_0000726-snap-gene-0.4-mRNA-1">
    <property type="protein sequence ID" value="maker-uti_cns_0000726-snap-gene-0.4-mRNA-1"/>
    <property type="gene ID" value="maker-uti_cns_0000726-snap-gene-0.4"/>
</dbReference>
<evidence type="ECO:0000256" key="12">
    <source>
        <dbReference type="ARBA" id="ARBA00023136"/>
    </source>
</evidence>
<feature type="compositionally biased region" description="Basic and acidic residues" evidence="18">
    <location>
        <begin position="1648"/>
        <end position="1659"/>
    </location>
</feature>
<feature type="domain" description="ALK/LTK-like glycine-rich" evidence="20">
    <location>
        <begin position="221"/>
        <end position="462"/>
    </location>
</feature>
<evidence type="ECO:0000256" key="4">
    <source>
        <dbReference type="ARBA" id="ARBA00022679"/>
    </source>
</evidence>
<feature type="compositionally biased region" description="Polar residues" evidence="18">
    <location>
        <begin position="1758"/>
        <end position="1767"/>
    </location>
</feature>
<feature type="compositionally biased region" description="Basic and acidic residues" evidence="18">
    <location>
        <begin position="1485"/>
        <end position="1504"/>
    </location>
</feature>
<feature type="compositionally biased region" description="Basic and acidic residues" evidence="18">
    <location>
        <begin position="1340"/>
        <end position="1362"/>
    </location>
</feature>
<accession>A0A1I8G3I6</accession>
<dbReference type="InterPro" id="IPR001893">
    <property type="entry name" value="Cys-rich_GLG1_repeat"/>
</dbReference>
<dbReference type="Pfam" id="PF00839">
    <property type="entry name" value="Cys_rich_FGFR"/>
    <property type="match status" value="3"/>
</dbReference>
<feature type="compositionally biased region" description="Basic and acidic residues" evidence="18">
    <location>
        <begin position="1249"/>
        <end position="1260"/>
    </location>
</feature>
<evidence type="ECO:0000256" key="14">
    <source>
        <dbReference type="ARBA" id="ARBA00023157"/>
    </source>
</evidence>